<protein>
    <recommendedName>
        <fullName evidence="9">Cell division protein FtsQ</fullName>
    </recommendedName>
</protein>
<evidence type="ECO:0000256" key="9">
    <source>
        <dbReference type="HAMAP-Rule" id="MF_00911"/>
    </source>
</evidence>
<keyword evidence="2 9" id="KW-1003">Cell membrane</keyword>
<keyword evidence="7 9" id="KW-0472">Membrane</keyword>
<dbReference type="AlphaFoldDB" id="A0A9Q8TVJ5"/>
<dbReference type="InterPro" id="IPR005548">
    <property type="entry name" value="Cell_div_FtsQ/DivIB_C"/>
</dbReference>
<accession>A0A9Q8TVJ5</accession>
<keyword evidence="5 9" id="KW-0812">Transmembrane</keyword>
<dbReference type="EMBL" id="CP097753">
    <property type="protein sequence ID" value="URJ28034.1"/>
    <property type="molecule type" value="Genomic_DNA"/>
</dbReference>
<comment type="function">
    <text evidence="9">Essential cell division protein. May link together the upstream cell division proteins, which are predominantly cytoplasmic, with the downstream cell division proteins, which are predominantly periplasmic. May control correct divisome assembly.</text>
</comment>
<dbReference type="GO" id="GO:0043093">
    <property type="term" value="P:FtsZ-dependent cytokinesis"/>
    <property type="evidence" value="ECO:0007669"/>
    <property type="project" value="UniProtKB-UniRule"/>
</dbReference>
<dbReference type="Pfam" id="PF03799">
    <property type="entry name" value="FtsQ_DivIB_C"/>
    <property type="match status" value="1"/>
</dbReference>
<evidence type="ECO:0000256" key="2">
    <source>
        <dbReference type="ARBA" id="ARBA00022475"/>
    </source>
</evidence>
<dbReference type="Gene3D" id="3.10.20.310">
    <property type="entry name" value="membrane protein fhac"/>
    <property type="match status" value="1"/>
</dbReference>
<evidence type="ECO:0000256" key="8">
    <source>
        <dbReference type="ARBA" id="ARBA00023306"/>
    </source>
</evidence>
<gene>
    <name evidence="9" type="primary">ftsQ</name>
    <name evidence="11" type="ORF">M9393_02525</name>
</gene>
<feature type="transmembrane region" description="Helical" evidence="9">
    <location>
        <begin position="27"/>
        <end position="47"/>
    </location>
</feature>
<dbReference type="Gene3D" id="3.40.50.11690">
    <property type="entry name" value="Cell division protein FtsQ/DivIB"/>
    <property type="match status" value="1"/>
</dbReference>
<evidence type="ECO:0000256" key="5">
    <source>
        <dbReference type="ARBA" id="ARBA00022692"/>
    </source>
</evidence>
<evidence type="ECO:0000313" key="12">
    <source>
        <dbReference type="Proteomes" id="UP001056209"/>
    </source>
</evidence>
<keyword evidence="4 9" id="KW-0132">Cell division</keyword>
<dbReference type="GO" id="GO:0090529">
    <property type="term" value="P:cell septum assembly"/>
    <property type="evidence" value="ECO:0007669"/>
    <property type="project" value="InterPro"/>
</dbReference>
<evidence type="ECO:0000256" key="7">
    <source>
        <dbReference type="ARBA" id="ARBA00023136"/>
    </source>
</evidence>
<dbReference type="GO" id="GO:0005886">
    <property type="term" value="C:plasma membrane"/>
    <property type="evidence" value="ECO:0007669"/>
    <property type="project" value="UniProtKB-SubCell"/>
</dbReference>
<keyword evidence="8 9" id="KW-0131">Cell cycle</keyword>
<keyword evidence="3 9" id="KW-0997">Cell inner membrane</keyword>
<dbReference type="PANTHER" id="PTHR35851">
    <property type="entry name" value="CELL DIVISION PROTEIN FTSQ"/>
    <property type="match status" value="1"/>
</dbReference>
<dbReference type="GO" id="GO:0032153">
    <property type="term" value="C:cell division site"/>
    <property type="evidence" value="ECO:0007669"/>
    <property type="project" value="UniProtKB-UniRule"/>
</dbReference>
<name>A0A9Q8TVJ5_9ENTR</name>
<dbReference type="RefSeq" id="WP_250248423.1">
    <property type="nucleotide sequence ID" value="NZ_CP097753.1"/>
</dbReference>
<evidence type="ECO:0000313" key="11">
    <source>
        <dbReference type="EMBL" id="URJ28034.1"/>
    </source>
</evidence>
<dbReference type="Pfam" id="PF08478">
    <property type="entry name" value="POTRA_1"/>
    <property type="match status" value="1"/>
</dbReference>
<comment type="similarity">
    <text evidence="9">Belongs to the FtsQ/DivIB family. FtsQ subfamily.</text>
</comment>
<evidence type="ECO:0000256" key="4">
    <source>
        <dbReference type="ARBA" id="ARBA00022618"/>
    </source>
</evidence>
<reference evidence="11" key="1">
    <citation type="submission" date="2022-05" db="EMBL/GenBank/DDBJ databases">
        <title>Impact of host demography and evolutionary history on endosymbiont molecular evolution: a test in carpenter ants (Genus Camponotus) and their Blochmannia endosymbionts.</title>
        <authorList>
            <person name="Manthey J.D."/>
            <person name="Giron J.C."/>
            <person name="Hruska J.P."/>
        </authorList>
    </citation>
    <scope>NUCLEOTIDE SEQUENCE</scope>
    <source>
        <strain evidence="11">C-039</strain>
    </source>
</reference>
<organism evidence="11 12">
    <name type="scientific">Candidatus Blochmannia vicinus</name>
    <name type="common">nom. nud.</name>
    <dbReference type="NCBI Taxonomy" id="251540"/>
    <lineage>
        <taxon>Bacteria</taxon>
        <taxon>Pseudomonadati</taxon>
        <taxon>Pseudomonadota</taxon>
        <taxon>Gammaproteobacteria</taxon>
        <taxon>Enterobacterales</taxon>
        <taxon>Enterobacteriaceae</taxon>
        <taxon>ant endosymbionts</taxon>
        <taxon>Candidatus Blochmanniella</taxon>
    </lineage>
</organism>
<dbReference type="PANTHER" id="PTHR35851:SF1">
    <property type="entry name" value="CELL DIVISION PROTEIN FTSQ"/>
    <property type="match status" value="1"/>
</dbReference>
<proteinExistence type="inferred from homology"/>
<dbReference type="InterPro" id="IPR026579">
    <property type="entry name" value="FtsQ"/>
</dbReference>
<comment type="subcellular location">
    <subcellularLocation>
        <location evidence="9">Cell inner membrane</location>
        <topology evidence="9">Single-pass type II membrane protein</topology>
    </subcellularLocation>
    <subcellularLocation>
        <location evidence="1">Membrane</location>
    </subcellularLocation>
    <text evidence="9">Localizes to the division septum.</text>
</comment>
<dbReference type="HAMAP" id="MF_00911">
    <property type="entry name" value="FtsQ_subfam"/>
    <property type="match status" value="1"/>
</dbReference>
<evidence type="ECO:0000256" key="3">
    <source>
        <dbReference type="ARBA" id="ARBA00022519"/>
    </source>
</evidence>
<dbReference type="PROSITE" id="PS51779">
    <property type="entry name" value="POTRA"/>
    <property type="match status" value="1"/>
</dbReference>
<dbReference type="InterPro" id="IPR013685">
    <property type="entry name" value="POTRA_FtsQ_type"/>
</dbReference>
<evidence type="ECO:0000259" key="10">
    <source>
        <dbReference type="PROSITE" id="PS51779"/>
    </source>
</evidence>
<comment type="subunit">
    <text evidence="9">Part of a complex composed of FtsB, FtsL and FtsQ.</text>
</comment>
<dbReference type="Proteomes" id="UP001056209">
    <property type="component" value="Chromosome"/>
</dbReference>
<sequence length="272" mass="32382">MLNTRKNTITKHNSLKPGRYYQFRYPLLDWILLIIAVIGVVWIFYCIKTWIYNSCRYPVSYIIVTGNRRYTTNTNINQIIIKLGALGTFITQDINIIQKEIEYLPWIQQVSIRKQWPDTLKLHIVEYVPLAYWNNSQTISVTGTIFSIPKEYQNQDNDTKIPYLYGPKGSEKAVLTNYHIFNAILKSNKFQIKSIQMDIRYSWELILQNNIHLKLGRNNIIERLYYFIKIYPVLLQEINNNNKYIDYIDLRYQSGFAIRWISNSITPVLYNK</sequence>
<keyword evidence="6 9" id="KW-1133">Transmembrane helix</keyword>
<feature type="domain" description="POTRA" evidence="10">
    <location>
        <begin position="57"/>
        <end position="127"/>
    </location>
</feature>
<dbReference type="InterPro" id="IPR034746">
    <property type="entry name" value="POTRA"/>
</dbReference>
<evidence type="ECO:0000256" key="1">
    <source>
        <dbReference type="ARBA" id="ARBA00004370"/>
    </source>
</evidence>
<dbReference type="InterPro" id="IPR045335">
    <property type="entry name" value="FtsQ_C_sf"/>
</dbReference>
<evidence type="ECO:0000256" key="6">
    <source>
        <dbReference type="ARBA" id="ARBA00022989"/>
    </source>
</evidence>